<evidence type="ECO:0000313" key="5">
    <source>
        <dbReference type="Proteomes" id="UP001431209"/>
    </source>
</evidence>
<dbReference type="InterPro" id="IPR013892">
    <property type="entry name" value="Cyt_c_biogenesis_Cmc1-like"/>
</dbReference>
<keyword evidence="5" id="KW-1185">Reference proteome</keyword>
<evidence type="ECO:0000256" key="1">
    <source>
        <dbReference type="ARBA" id="ARBA00007347"/>
    </source>
</evidence>
<reference evidence="4 5" key="1">
    <citation type="submission" date="2024-03" db="EMBL/GenBank/DDBJ databases">
        <title>The Acrasis kona genome and developmental transcriptomes reveal deep origins of eukaryotic multicellular pathways.</title>
        <authorList>
            <person name="Sheikh S."/>
            <person name="Fu C.-J."/>
            <person name="Brown M.W."/>
            <person name="Baldauf S.L."/>
        </authorList>
    </citation>
    <scope>NUCLEOTIDE SEQUENCE [LARGE SCALE GENOMIC DNA]</scope>
    <source>
        <strain evidence="4 5">ATCC MYA-3509</strain>
    </source>
</reference>
<name>A0AAW2ZCP8_9EUKA</name>
<dbReference type="EMBL" id="JAOPGA020001268">
    <property type="protein sequence ID" value="KAL0486818.1"/>
    <property type="molecule type" value="Genomic_DNA"/>
</dbReference>
<dbReference type="GO" id="GO:0005739">
    <property type="term" value="C:mitochondrion"/>
    <property type="evidence" value="ECO:0007669"/>
    <property type="project" value="UniProtKB-SubCell"/>
</dbReference>
<dbReference type="AlphaFoldDB" id="A0AAW2ZCP8"/>
<keyword evidence="3" id="KW-0496">Mitochondrion</keyword>
<evidence type="ECO:0000256" key="2">
    <source>
        <dbReference type="ARBA" id="ARBA00023157"/>
    </source>
</evidence>
<dbReference type="Proteomes" id="UP001431209">
    <property type="component" value="Unassembled WGS sequence"/>
</dbReference>
<sequence>MHEIVKETTSEECKRIYERLIDCHNTNTMAYQMTNGCYPIRKELKECLFNEYKARRRGQRKDKLRYKEIMQFTEAFQEVVGEEEELDIRKQAKEKADKLRREGKSL</sequence>
<protein>
    <recommendedName>
        <fullName evidence="3">COX assembly mitochondrial protein</fullName>
    </recommendedName>
</protein>
<proteinExistence type="inferred from homology"/>
<evidence type="ECO:0000313" key="4">
    <source>
        <dbReference type="EMBL" id="KAL0486818.1"/>
    </source>
</evidence>
<organism evidence="4 5">
    <name type="scientific">Acrasis kona</name>
    <dbReference type="NCBI Taxonomy" id="1008807"/>
    <lineage>
        <taxon>Eukaryota</taxon>
        <taxon>Discoba</taxon>
        <taxon>Heterolobosea</taxon>
        <taxon>Tetramitia</taxon>
        <taxon>Eutetramitia</taxon>
        <taxon>Acrasidae</taxon>
        <taxon>Acrasis</taxon>
    </lineage>
</organism>
<comment type="subcellular location">
    <subcellularLocation>
        <location evidence="3">Mitochondrion</location>
    </subcellularLocation>
</comment>
<evidence type="ECO:0000256" key="3">
    <source>
        <dbReference type="RuleBase" id="RU364104"/>
    </source>
</evidence>
<keyword evidence="2" id="KW-1015">Disulfide bond</keyword>
<gene>
    <name evidence="4" type="ORF">AKO1_001159</name>
</gene>
<comment type="similarity">
    <text evidence="1 3">Belongs to the CMC family.</text>
</comment>
<comment type="caution">
    <text evidence="4">The sequence shown here is derived from an EMBL/GenBank/DDBJ whole genome shotgun (WGS) entry which is preliminary data.</text>
</comment>
<dbReference type="Pfam" id="PF08583">
    <property type="entry name" value="Cmc1"/>
    <property type="match status" value="1"/>
</dbReference>
<accession>A0AAW2ZCP8</accession>